<evidence type="ECO:0000256" key="1">
    <source>
        <dbReference type="SAM" id="MobiDB-lite"/>
    </source>
</evidence>
<accession>A0ABR2YVK9</accession>
<evidence type="ECO:0000313" key="3">
    <source>
        <dbReference type="Proteomes" id="UP001491310"/>
    </source>
</evidence>
<reference evidence="2 3" key="1">
    <citation type="journal article" date="2024" name="Nat. Commun.">
        <title>Phylogenomics reveals the evolutionary origins of lichenization in chlorophyte algae.</title>
        <authorList>
            <person name="Puginier C."/>
            <person name="Libourel C."/>
            <person name="Otte J."/>
            <person name="Skaloud P."/>
            <person name="Haon M."/>
            <person name="Grisel S."/>
            <person name="Petersen M."/>
            <person name="Berrin J.G."/>
            <person name="Delaux P.M."/>
            <person name="Dal Grande F."/>
            <person name="Keller J."/>
        </authorList>
    </citation>
    <scope>NUCLEOTIDE SEQUENCE [LARGE SCALE GENOMIC DNA]</scope>
    <source>
        <strain evidence="2 3">SAG 216-7</strain>
    </source>
</reference>
<sequence>MREVTDYQFAYFNNIIYNEQEPQGPVSDFTTFSESGRLESGLAATACIREDQDGKGAVVFTFLGTDTSKGAKMVKGQMKTNFQLSQDPDEDMQIVRDAVGYMKDTLADLKKQKSGVKWTVYTTGHSLGGFLATAVAVELDPEITKVVTFDSPGLPKYWRDTAQKMHDDSYWRERVMDYLTFPNPINTTLPHIGHLVRLELHTHGAATPAHVVRCILGTALRAAVWGSGLNLGLTLAGKTRGFWATKVVAVSVRTSKKLFTSRFNLRETAREAKAAHKEDSAKLDAISEGKQDGSSKKNRKALGPILSRLPASARAAAITTSWAFTTALISSVTYISTRTSGAINDTQQEHMIVAILSGFDEESGDAKQPVEVLQWPYHDLLVREGFTKAHSRRVAVEGLLPLQPAAYGLHNLMRRKQLLLARAHSLPGYKEAA</sequence>
<dbReference type="InterPro" id="IPR024499">
    <property type="entry name" value="Mbeg1-like"/>
</dbReference>
<gene>
    <name evidence="2" type="ORF">WJX75_003906</name>
</gene>
<evidence type="ECO:0000313" key="2">
    <source>
        <dbReference type="EMBL" id="KAK9915765.1"/>
    </source>
</evidence>
<proteinExistence type="predicted"/>
<feature type="compositionally biased region" description="Basic and acidic residues" evidence="1">
    <location>
        <begin position="274"/>
        <end position="295"/>
    </location>
</feature>
<dbReference type="Pfam" id="PF11187">
    <property type="entry name" value="Mbeg1-like"/>
    <property type="match status" value="1"/>
</dbReference>
<name>A0ABR2YVK9_9CHLO</name>
<dbReference type="SUPFAM" id="SSF53474">
    <property type="entry name" value="alpha/beta-Hydrolases"/>
    <property type="match status" value="1"/>
</dbReference>
<organism evidence="2 3">
    <name type="scientific">Coccomyxa subellipsoidea</name>
    <dbReference type="NCBI Taxonomy" id="248742"/>
    <lineage>
        <taxon>Eukaryota</taxon>
        <taxon>Viridiplantae</taxon>
        <taxon>Chlorophyta</taxon>
        <taxon>core chlorophytes</taxon>
        <taxon>Trebouxiophyceae</taxon>
        <taxon>Trebouxiophyceae incertae sedis</taxon>
        <taxon>Coccomyxaceae</taxon>
        <taxon>Coccomyxa</taxon>
    </lineage>
</organism>
<protein>
    <recommendedName>
        <fullName evidence="4">Fungal lipase-like domain-containing protein</fullName>
    </recommendedName>
</protein>
<dbReference type="EMBL" id="JALJOT010000004">
    <property type="protein sequence ID" value="KAK9915765.1"/>
    <property type="molecule type" value="Genomic_DNA"/>
</dbReference>
<feature type="region of interest" description="Disordered" evidence="1">
    <location>
        <begin position="274"/>
        <end position="299"/>
    </location>
</feature>
<evidence type="ECO:0008006" key="4">
    <source>
        <dbReference type="Google" id="ProtNLM"/>
    </source>
</evidence>
<dbReference type="InterPro" id="IPR029058">
    <property type="entry name" value="AB_hydrolase_fold"/>
</dbReference>
<comment type="caution">
    <text evidence="2">The sequence shown here is derived from an EMBL/GenBank/DDBJ whole genome shotgun (WGS) entry which is preliminary data.</text>
</comment>
<dbReference type="Gene3D" id="3.40.50.1820">
    <property type="entry name" value="alpha/beta hydrolase"/>
    <property type="match status" value="1"/>
</dbReference>
<keyword evidence="3" id="KW-1185">Reference proteome</keyword>
<dbReference type="Proteomes" id="UP001491310">
    <property type="component" value="Unassembled WGS sequence"/>
</dbReference>